<accession>A0A089HIV2</accession>
<gene>
    <name evidence="1" type="ORF">PDUR_00075</name>
</gene>
<keyword evidence="2" id="KW-1185">Reference proteome</keyword>
<evidence type="ECO:0000313" key="2">
    <source>
        <dbReference type="Proteomes" id="UP000029409"/>
    </source>
</evidence>
<dbReference type="InterPro" id="IPR019700">
    <property type="entry name" value="Sigma-G_inhibitor_Gin"/>
</dbReference>
<sequence>MEQDHAKTEVCIICGQEKEEGIRIVSQFICEDCEAEMVRTEAEDAKYRFFIGRMKKIGLQKNA</sequence>
<dbReference type="eggNOG" id="ENOG5033CHE">
    <property type="taxonomic scope" value="Bacteria"/>
</dbReference>
<dbReference type="Proteomes" id="UP000029409">
    <property type="component" value="Chromosome"/>
</dbReference>
<organism evidence="1 2">
    <name type="scientific">Paenibacillus durus</name>
    <name type="common">Paenibacillus azotofixans</name>
    <dbReference type="NCBI Taxonomy" id="44251"/>
    <lineage>
        <taxon>Bacteria</taxon>
        <taxon>Bacillati</taxon>
        <taxon>Bacillota</taxon>
        <taxon>Bacilli</taxon>
        <taxon>Bacillales</taxon>
        <taxon>Paenibacillaceae</taxon>
        <taxon>Paenibacillus</taxon>
    </lineage>
</organism>
<dbReference type="STRING" id="44251.PDUR_00075"/>
<evidence type="ECO:0000313" key="1">
    <source>
        <dbReference type="EMBL" id="AIQ10605.1"/>
    </source>
</evidence>
<proteinExistence type="predicted"/>
<dbReference type="OrthoDB" id="2886653at2"/>
<dbReference type="KEGG" id="pdu:PDUR_00075"/>
<dbReference type="Pfam" id="PF10764">
    <property type="entry name" value="Gin"/>
    <property type="match status" value="1"/>
</dbReference>
<protein>
    <submittedName>
        <fullName evidence="1">Inhibitor of sigma-G Gin</fullName>
    </submittedName>
</protein>
<dbReference type="AlphaFoldDB" id="A0A089HIV2"/>
<dbReference type="RefSeq" id="WP_025700997.1">
    <property type="nucleotide sequence ID" value="NZ_CP009288.1"/>
</dbReference>
<dbReference type="EMBL" id="CP009288">
    <property type="protein sequence ID" value="AIQ10605.1"/>
    <property type="molecule type" value="Genomic_DNA"/>
</dbReference>
<name>A0A089HIV2_PAEDU</name>
<reference evidence="1 2" key="1">
    <citation type="submission" date="2014-08" db="EMBL/GenBank/DDBJ databases">
        <title>Comparative genomics of the Paenibacillus odorifer group.</title>
        <authorList>
            <person name="den Bakker H.C."/>
            <person name="Tsai Y.-C."/>
            <person name="Martin N."/>
            <person name="Korlach J."/>
            <person name="Wiedmann M."/>
        </authorList>
    </citation>
    <scope>NUCLEOTIDE SEQUENCE [LARGE SCALE GENOMIC DNA]</scope>
    <source>
        <strain evidence="1 2">DSM 1735</strain>
    </source>
</reference>